<dbReference type="EMBL" id="CATOUU010000022">
    <property type="protein sequence ID" value="CAI9913346.1"/>
    <property type="molecule type" value="Genomic_DNA"/>
</dbReference>
<gene>
    <name evidence="4" type="ORF">HINF_LOCUS53299</name>
    <name evidence="3" type="ORF">HINF_LOCUS991</name>
</gene>
<evidence type="ECO:0000313" key="3">
    <source>
        <dbReference type="EMBL" id="CAI9913346.1"/>
    </source>
</evidence>
<reference evidence="4 5" key="2">
    <citation type="submission" date="2024-07" db="EMBL/GenBank/DDBJ databases">
        <authorList>
            <person name="Akdeniz Z."/>
        </authorList>
    </citation>
    <scope>NUCLEOTIDE SEQUENCE [LARGE SCALE GENOMIC DNA]</scope>
</reference>
<evidence type="ECO:0000313" key="4">
    <source>
        <dbReference type="EMBL" id="CAL6068008.1"/>
    </source>
</evidence>
<proteinExistence type="predicted"/>
<dbReference type="Gene3D" id="3.90.70.10">
    <property type="entry name" value="Cysteine proteinases"/>
    <property type="match status" value="1"/>
</dbReference>
<dbReference type="Pfam" id="PF00112">
    <property type="entry name" value="Peptidase_C1"/>
    <property type="match status" value="1"/>
</dbReference>
<sequence length="213" mass="24480">MFRSKHASTYILYTGFSERAFGGSEEHSWADLDSRRSPVLSDSELNAIFAPKQSNIPKRTPQRSKHRSTIDPPDYLDWSKTRPECINNIRDMKNCGTSQTFSTISVLSDQRCIQHNDTAHVQYSEQFVINCNENGPDVSTWSTAVSQIIFWSSEQFQIRVLGTNLARTGARSNARVLATTELHSQYQPKLEDMMRYPGSGPTTNPFLRWRRRW</sequence>
<dbReference type="InterPro" id="IPR038765">
    <property type="entry name" value="Papain-like_cys_pep_sf"/>
</dbReference>
<evidence type="ECO:0000256" key="1">
    <source>
        <dbReference type="SAM" id="MobiDB-lite"/>
    </source>
</evidence>
<dbReference type="InterPro" id="IPR000668">
    <property type="entry name" value="Peptidase_C1A_C"/>
</dbReference>
<name>A0AA86TBH3_9EUKA</name>
<organism evidence="3">
    <name type="scientific">Hexamita inflata</name>
    <dbReference type="NCBI Taxonomy" id="28002"/>
    <lineage>
        <taxon>Eukaryota</taxon>
        <taxon>Metamonada</taxon>
        <taxon>Diplomonadida</taxon>
        <taxon>Hexamitidae</taxon>
        <taxon>Hexamitinae</taxon>
        <taxon>Hexamita</taxon>
    </lineage>
</organism>
<comment type="caution">
    <text evidence="3">The sequence shown here is derived from an EMBL/GenBank/DDBJ whole genome shotgun (WGS) entry which is preliminary data.</text>
</comment>
<reference evidence="3" key="1">
    <citation type="submission" date="2023-06" db="EMBL/GenBank/DDBJ databases">
        <authorList>
            <person name="Kurt Z."/>
        </authorList>
    </citation>
    <scope>NUCLEOTIDE SEQUENCE</scope>
</reference>
<dbReference type="Proteomes" id="UP001642409">
    <property type="component" value="Unassembled WGS sequence"/>
</dbReference>
<feature type="region of interest" description="Disordered" evidence="1">
    <location>
        <begin position="50"/>
        <end position="73"/>
    </location>
</feature>
<keyword evidence="5" id="KW-1185">Reference proteome</keyword>
<dbReference type="AlphaFoldDB" id="A0AA86TBH3"/>
<evidence type="ECO:0000313" key="5">
    <source>
        <dbReference type="Proteomes" id="UP001642409"/>
    </source>
</evidence>
<dbReference type="SUPFAM" id="SSF54001">
    <property type="entry name" value="Cysteine proteinases"/>
    <property type="match status" value="1"/>
</dbReference>
<dbReference type="GO" id="GO:0008234">
    <property type="term" value="F:cysteine-type peptidase activity"/>
    <property type="evidence" value="ECO:0007669"/>
    <property type="project" value="InterPro"/>
</dbReference>
<feature type="domain" description="Peptidase C1A papain C-terminal" evidence="2">
    <location>
        <begin position="73"/>
        <end position="136"/>
    </location>
</feature>
<evidence type="ECO:0000259" key="2">
    <source>
        <dbReference type="Pfam" id="PF00112"/>
    </source>
</evidence>
<accession>A0AA86TBH3</accession>
<protein>
    <submittedName>
        <fullName evidence="3">Cathepsin B</fullName>
    </submittedName>
    <submittedName>
        <fullName evidence="4">Cathepsin_B</fullName>
    </submittedName>
</protein>
<dbReference type="EMBL" id="CAXDID020000270">
    <property type="protein sequence ID" value="CAL6068008.1"/>
    <property type="molecule type" value="Genomic_DNA"/>
</dbReference>
<dbReference type="GO" id="GO:0006508">
    <property type="term" value="P:proteolysis"/>
    <property type="evidence" value="ECO:0007669"/>
    <property type="project" value="InterPro"/>
</dbReference>